<dbReference type="GO" id="GO:0016887">
    <property type="term" value="F:ATP hydrolysis activity"/>
    <property type="evidence" value="ECO:0007669"/>
    <property type="project" value="InterPro"/>
</dbReference>
<evidence type="ECO:0000256" key="4">
    <source>
        <dbReference type="ARBA" id="ARBA00022763"/>
    </source>
</evidence>
<dbReference type="PANTHER" id="PTHR11059:SF0">
    <property type="entry name" value="DNA REPAIR PROTEIN RECN"/>
    <property type="match status" value="1"/>
</dbReference>
<dbReference type="InterPro" id="IPR004604">
    <property type="entry name" value="DNA_recomb/repair_RecN"/>
</dbReference>
<feature type="domain" description="Rad50/SbcC-type AAA" evidence="9">
    <location>
        <begin position="5"/>
        <end position="52"/>
    </location>
</feature>
<evidence type="ECO:0000256" key="7">
    <source>
        <dbReference type="ARBA" id="ARBA00033408"/>
    </source>
</evidence>
<evidence type="ECO:0000313" key="11">
    <source>
        <dbReference type="Proteomes" id="UP000527616"/>
    </source>
</evidence>
<dbReference type="GO" id="GO:0009432">
    <property type="term" value="P:SOS response"/>
    <property type="evidence" value="ECO:0007669"/>
    <property type="project" value="TreeGrafter"/>
</dbReference>
<dbReference type="NCBIfam" id="TIGR00634">
    <property type="entry name" value="recN"/>
    <property type="match status" value="1"/>
</dbReference>
<reference evidence="10 11" key="1">
    <citation type="submission" date="2020-07" db="EMBL/GenBank/DDBJ databases">
        <title>Sequencing the genomes of 1000 actinobacteria strains.</title>
        <authorList>
            <person name="Klenk H.-P."/>
        </authorList>
    </citation>
    <scope>NUCLEOTIDE SEQUENCE [LARGE SCALE GENOMIC DNA]</scope>
    <source>
        <strain evidence="10 11">DSM 103164</strain>
    </source>
</reference>
<dbReference type="Gene3D" id="3.40.50.300">
    <property type="entry name" value="P-loop containing nucleotide triphosphate hydrolases"/>
    <property type="match status" value="2"/>
</dbReference>
<dbReference type="GO" id="GO:0006302">
    <property type="term" value="P:double-strand break repair"/>
    <property type="evidence" value="ECO:0007669"/>
    <property type="project" value="InterPro"/>
</dbReference>
<keyword evidence="11" id="KW-1185">Reference proteome</keyword>
<dbReference type="Proteomes" id="UP000527616">
    <property type="component" value="Unassembled WGS sequence"/>
</dbReference>
<dbReference type="PANTHER" id="PTHR11059">
    <property type="entry name" value="DNA REPAIR PROTEIN RECN"/>
    <property type="match status" value="1"/>
</dbReference>
<dbReference type="PIRSF" id="PIRSF003128">
    <property type="entry name" value="RecN"/>
    <property type="match status" value="1"/>
</dbReference>
<dbReference type="CDD" id="cd03241">
    <property type="entry name" value="ABC_RecN"/>
    <property type="match status" value="1"/>
</dbReference>
<sequence>MITEVRIRNLGVISDAVLEPDAGLTVLTGETGAGKTMIVSSLGLLLAQRADPATVRTGTDRALVEGRFDADRLPSALSEAVAEAGGELEDGELLIARQVGATGRSRAFVGGAQTNLDRLGSLAAELITIHGQSGQLELARADRQRDILDSYAGPELLELRAAYHELFSTQRAELDELAALRADAQARAREIDLLRFGIAEIDQVAPEAGEDDRLAEEANRLTDVDELRVAARTAGEALAGADDEPGTGAQSALAATAAAARQLADRDGAAAGIADTAAELLVAAQDLGGELSRYESTLEADPQRLAAVMDRRAALAGLTRKYGSDIDAVLAWRTSSAAELERLAGSDDRIDELAARTESRARELAERATRLTEHRRAAADRIASTVGAELAALAMPHARLAFTVEPAVEAGPWGADRIELVFSANAGMAPQPLVKAASGGELSRVRLALEAVLGDAGAATGGTVVFDEVDAGVGGQVGLEIGKRLAAMARGHQVIVVTHLAQVAAYADRHFVIEKSSDGQVTTSGLTEVTGKAREAELARMMAGLAETGSARAHARELLAEAARAGK</sequence>
<evidence type="ECO:0000256" key="1">
    <source>
        <dbReference type="ARBA" id="ARBA00009441"/>
    </source>
</evidence>
<evidence type="ECO:0000256" key="6">
    <source>
        <dbReference type="ARBA" id="ARBA00023204"/>
    </source>
</evidence>
<evidence type="ECO:0000256" key="3">
    <source>
        <dbReference type="ARBA" id="ARBA00022741"/>
    </source>
</evidence>
<keyword evidence="4 8" id="KW-0227">DNA damage</keyword>
<proteinExistence type="inferred from homology"/>
<dbReference type="InterPro" id="IPR027417">
    <property type="entry name" value="P-loop_NTPase"/>
</dbReference>
<evidence type="ECO:0000313" key="10">
    <source>
        <dbReference type="EMBL" id="NYI72416.1"/>
    </source>
</evidence>
<dbReference type="InterPro" id="IPR038729">
    <property type="entry name" value="Rad50/SbcC_AAA"/>
</dbReference>
<comment type="caution">
    <text evidence="10">The sequence shown here is derived from an EMBL/GenBank/DDBJ whole genome shotgun (WGS) entry which is preliminary data.</text>
</comment>
<keyword evidence="3" id="KW-0547">Nucleotide-binding</keyword>
<dbReference type="AlphaFoldDB" id="A0A7Z0DBD3"/>
<protein>
    <recommendedName>
        <fullName evidence="2 8">DNA repair protein RecN</fullName>
    </recommendedName>
    <alternativeName>
        <fullName evidence="7 8">Recombination protein N</fullName>
    </alternativeName>
</protein>
<name>A0A7Z0DBD3_9ACTN</name>
<accession>A0A7Z0DBD3</accession>
<comment type="similarity">
    <text evidence="1 8">Belongs to the RecN family.</text>
</comment>
<dbReference type="Pfam" id="PF13476">
    <property type="entry name" value="AAA_23"/>
    <property type="match status" value="1"/>
</dbReference>
<keyword evidence="6 8" id="KW-0234">DNA repair</keyword>
<dbReference type="GO" id="GO:0043590">
    <property type="term" value="C:bacterial nucleoid"/>
    <property type="evidence" value="ECO:0007669"/>
    <property type="project" value="TreeGrafter"/>
</dbReference>
<gene>
    <name evidence="10" type="ORF">GGQ54_002976</name>
</gene>
<evidence type="ECO:0000256" key="5">
    <source>
        <dbReference type="ARBA" id="ARBA00022840"/>
    </source>
</evidence>
<evidence type="ECO:0000256" key="2">
    <source>
        <dbReference type="ARBA" id="ARBA00021315"/>
    </source>
</evidence>
<dbReference type="GO" id="GO:0006310">
    <property type="term" value="P:DNA recombination"/>
    <property type="evidence" value="ECO:0007669"/>
    <property type="project" value="InterPro"/>
</dbReference>
<evidence type="ECO:0000256" key="8">
    <source>
        <dbReference type="PIRNR" id="PIRNR003128"/>
    </source>
</evidence>
<keyword evidence="5" id="KW-0067">ATP-binding</keyword>
<dbReference type="RefSeq" id="WP_179446085.1">
    <property type="nucleotide sequence ID" value="NZ_JACBZS010000001.1"/>
</dbReference>
<organism evidence="10 11">
    <name type="scientific">Naumannella cuiyingiana</name>
    <dbReference type="NCBI Taxonomy" id="1347891"/>
    <lineage>
        <taxon>Bacteria</taxon>
        <taxon>Bacillati</taxon>
        <taxon>Actinomycetota</taxon>
        <taxon>Actinomycetes</taxon>
        <taxon>Propionibacteriales</taxon>
        <taxon>Propionibacteriaceae</taxon>
        <taxon>Naumannella</taxon>
    </lineage>
</organism>
<evidence type="ECO:0000259" key="9">
    <source>
        <dbReference type="Pfam" id="PF13476"/>
    </source>
</evidence>
<dbReference type="SUPFAM" id="SSF52540">
    <property type="entry name" value="P-loop containing nucleoside triphosphate hydrolases"/>
    <property type="match status" value="2"/>
</dbReference>
<dbReference type="GO" id="GO:0005524">
    <property type="term" value="F:ATP binding"/>
    <property type="evidence" value="ECO:0007669"/>
    <property type="project" value="UniProtKB-KW"/>
</dbReference>
<dbReference type="EMBL" id="JACBZS010000001">
    <property type="protein sequence ID" value="NYI72416.1"/>
    <property type="molecule type" value="Genomic_DNA"/>
</dbReference>
<comment type="function">
    <text evidence="8">May be involved in recombinational repair of damaged DNA.</text>
</comment>